<proteinExistence type="predicted"/>
<dbReference type="RefSeq" id="XP_025353458.1">
    <property type="nucleotide sequence ID" value="XM_025498982.1"/>
</dbReference>
<dbReference type="InterPro" id="IPR000073">
    <property type="entry name" value="AB_hydrolase_1"/>
</dbReference>
<organism evidence="4 5">
    <name type="scientific">Meira miltonrushii</name>
    <dbReference type="NCBI Taxonomy" id="1280837"/>
    <lineage>
        <taxon>Eukaryota</taxon>
        <taxon>Fungi</taxon>
        <taxon>Dikarya</taxon>
        <taxon>Basidiomycota</taxon>
        <taxon>Ustilaginomycotina</taxon>
        <taxon>Exobasidiomycetes</taxon>
        <taxon>Exobasidiales</taxon>
        <taxon>Brachybasidiaceae</taxon>
        <taxon>Meira</taxon>
    </lineage>
</organism>
<evidence type="ECO:0000259" key="3">
    <source>
        <dbReference type="Pfam" id="PF00561"/>
    </source>
</evidence>
<gene>
    <name evidence="4" type="ORF">FA14DRAFT_161157</name>
</gene>
<dbReference type="Proteomes" id="UP000245771">
    <property type="component" value="Unassembled WGS sequence"/>
</dbReference>
<evidence type="ECO:0000313" key="5">
    <source>
        <dbReference type="Proteomes" id="UP000245771"/>
    </source>
</evidence>
<keyword evidence="5" id="KW-1185">Reference proteome</keyword>
<feature type="chain" id="PRO_5016455296" description="AB hydrolase-1 domain-containing protein" evidence="2">
    <location>
        <begin position="23"/>
        <end position="438"/>
    </location>
</feature>
<dbReference type="OrthoDB" id="1743579at2759"/>
<name>A0A316V6L1_9BASI</name>
<dbReference type="InterPro" id="IPR029058">
    <property type="entry name" value="AB_hydrolase_fold"/>
</dbReference>
<evidence type="ECO:0000256" key="1">
    <source>
        <dbReference type="SAM" id="MobiDB-lite"/>
    </source>
</evidence>
<dbReference type="SUPFAM" id="SSF53474">
    <property type="entry name" value="alpha/beta-Hydrolases"/>
    <property type="match status" value="1"/>
</dbReference>
<evidence type="ECO:0000313" key="4">
    <source>
        <dbReference type="EMBL" id="PWN33156.1"/>
    </source>
</evidence>
<accession>A0A316V6L1</accession>
<sequence length="438" mass="46605">MKSFSLFSAATLALAFAPSAFSLPQASPVASSSSSASSSASASASSATGTSANSTVSNVNSTSANVPAAGPYGLDNVRCDPITLTTKINSSNVNFTNVDDNYNNDTYILQEILEYTTDQTNWTANHMSKEKQPFNATYDISGHYCTPIQNAKQNSSLLFAVHGIGFDSKYWDFSYSKNYSFVRHAASHGYSSFIFDRLGCGNSSIPKTGGFSALQAPTEVAIVQNLLGQLRNTTVVGNKKFDKITYIGHSYGSVLGNAVSATTPQLIDNLVLTGFSANSSYNANFAQAGALQKFSEIQGLTNNTQPGIYIGSNNVSAVQLFLDPPNYSQQAALLGFQQSQPLTLGQFFSLSTVSAPAMNYTGPVFVVDGERDFPFCGRQCNAASGNYSNMAAASQQLFPATKNFTSYLQPYTGHAISLSPYSGEAYERVLAQIIATGN</sequence>
<dbReference type="GeneID" id="37020763"/>
<feature type="region of interest" description="Disordered" evidence="1">
    <location>
        <begin position="40"/>
        <end position="62"/>
    </location>
</feature>
<evidence type="ECO:0000256" key="2">
    <source>
        <dbReference type="SAM" id="SignalP"/>
    </source>
</evidence>
<protein>
    <recommendedName>
        <fullName evidence="3">AB hydrolase-1 domain-containing protein</fullName>
    </recommendedName>
</protein>
<dbReference type="Gene3D" id="3.40.50.1820">
    <property type="entry name" value="alpha/beta hydrolase"/>
    <property type="match status" value="1"/>
</dbReference>
<dbReference type="STRING" id="1280837.A0A316V6L1"/>
<feature type="signal peptide" evidence="2">
    <location>
        <begin position="1"/>
        <end position="22"/>
    </location>
</feature>
<dbReference type="EMBL" id="KZ819604">
    <property type="protein sequence ID" value="PWN33156.1"/>
    <property type="molecule type" value="Genomic_DNA"/>
</dbReference>
<keyword evidence="2" id="KW-0732">Signal</keyword>
<reference evidence="4 5" key="1">
    <citation type="journal article" date="2018" name="Mol. Biol. Evol.">
        <title>Broad Genomic Sampling Reveals a Smut Pathogenic Ancestry of the Fungal Clade Ustilaginomycotina.</title>
        <authorList>
            <person name="Kijpornyongpan T."/>
            <person name="Mondo S.J."/>
            <person name="Barry K."/>
            <person name="Sandor L."/>
            <person name="Lee J."/>
            <person name="Lipzen A."/>
            <person name="Pangilinan J."/>
            <person name="LaButti K."/>
            <person name="Hainaut M."/>
            <person name="Henrissat B."/>
            <person name="Grigoriev I.V."/>
            <person name="Spatafora J.W."/>
            <person name="Aime M.C."/>
        </authorList>
    </citation>
    <scope>NUCLEOTIDE SEQUENCE [LARGE SCALE GENOMIC DNA]</scope>
    <source>
        <strain evidence="4 5">MCA 3882</strain>
    </source>
</reference>
<dbReference type="InParanoid" id="A0A316V6L1"/>
<dbReference type="Pfam" id="PF00561">
    <property type="entry name" value="Abhydrolase_1"/>
    <property type="match status" value="1"/>
</dbReference>
<feature type="domain" description="AB hydrolase-1" evidence="3">
    <location>
        <begin position="161"/>
        <end position="330"/>
    </location>
</feature>
<dbReference type="AlphaFoldDB" id="A0A316V6L1"/>